<evidence type="ECO:0000256" key="2">
    <source>
        <dbReference type="SAM" id="SignalP"/>
    </source>
</evidence>
<feature type="chain" id="PRO_5042953945" evidence="2">
    <location>
        <begin position="18"/>
        <end position="277"/>
    </location>
</feature>
<keyword evidence="2" id="KW-0732">Signal</keyword>
<evidence type="ECO:0000313" key="4">
    <source>
        <dbReference type="Proteomes" id="UP001347796"/>
    </source>
</evidence>
<reference evidence="3 4" key="1">
    <citation type="submission" date="2024-01" db="EMBL/GenBank/DDBJ databases">
        <title>The genome of the rayed Mediterranean limpet Patella caerulea (Linnaeus, 1758).</title>
        <authorList>
            <person name="Anh-Thu Weber A."/>
            <person name="Halstead-Nussloch G."/>
        </authorList>
    </citation>
    <scope>NUCLEOTIDE SEQUENCE [LARGE SCALE GENOMIC DNA]</scope>
    <source>
        <strain evidence="3">AATW-2023a</strain>
        <tissue evidence="3">Whole specimen</tissue>
    </source>
</reference>
<dbReference type="EMBL" id="JAZGQO010000006">
    <property type="protein sequence ID" value="KAK6184960.1"/>
    <property type="molecule type" value="Genomic_DNA"/>
</dbReference>
<gene>
    <name evidence="3" type="ORF">SNE40_007299</name>
</gene>
<proteinExistence type="predicted"/>
<evidence type="ECO:0000256" key="1">
    <source>
        <dbReference type="SAM" id="MobiDB-lite"/>
    </source>
</evidence>
<feature type="signal peptide" evidence="2">
    <location>
        <begin position="1"/>
        <end position="17"/>
    </location>
</feature>
<feature type="compositionally biased region" description="Pro residues" evidence="1">
    <location>
        <begin position="82"/>
        <end position="98"/>
    </location>
</feature>
<feature type="compositionally biased region" description="Polar residues" evidence="1">
    <location>
        <begin position="122"/>
        <end position="132"/>
    </location>
</feature>
<name>A0AAN8JXN0_PATCE</name>
<sequence>MLQLSWLVGFLAVLCQGQGIWNRFSFSPNPNVQPTQVPRTQPPNLASIWGQSARQPFAQFSQMSMPGQMPNQALPNQGMPNPAMPNPAMPNPAMPIPGMPRSGMPNRGMPSPGMPKLWLPNSGLTDQATGPNQMPGAGVQRLGMPSPGMTNQAMMNLRMQSQGNPTMAGCVPTFYQPQLCTVNGENQHKYTLQAVMRMLRDKNIEKVPECIRGIQKINCGDYNAAQTIWKKGYCYCKRYHNNLSRYAGMPPLRCVLNACGACTQEFYIGRNRFVDCD</sequence>
<dbReference type="Proteomes" id="UP001347796">
    <property type="component" value="Unassembled WGS sequence"/>
</dbReference>
<comment type="caution">
    <text evidence="3">The sequence shown here is derived from an EMBL/GenBank/DDBJ whole genome shotgun (WGS) entry which is preliminary data.</text>
</comment>
<accession>A0AAN8JXN0</accession>
<keyword evidence="4" id="KW-1185">Reference proteome</keyword>
<dbReference type="AlphaFoldDB" id="A0AAN8JXN0"/>
<feature type="compositionally biased region" description="Polar residues" evidence="1">
    <location>
        <begin position="64"/>
        <end position="74"/>
    </location>
</feature>
<evidence type="ECO:0000313" key="3">
    <source>
        <dbReference type="EMBL" id="KAK6184960.1"/>
    </source>
</evidence>
<feature type="region of interest" description="Disordered" evidence="1">
    <location>
        <begin position="64"/>
        <end position="136"/>
    </location>
</feature>
<protein>
    <submittedName>
        <fullName evidence="3">Uncharacterized protein</fullName>
    </submittedName>
</protein>
<organism evidence="3 4">
    <name type="scientific">Patella caerulea</name>
    <name type="common">Rayed Mediterranean limpet</name>
    <dbReference type="NCBI Taxonomy" id="87958"/>
    <lineage>
        <taxon>Eukaryota</taxon>
        <taxon>Metazoa</taxon>
        <taxon>Spiralia</taxon>
        <taxon>Lophotrochozoa</taxon>
        <taxon>Mollusca</taxon>
        <taxon>Gastropoda</taxon>
        <taxon>Patellogastropoda</taxon>
        <taxon>Patelloidea</taxon>
        <taxon>Patellidae</taxon>
        <taxon>Patella</taxon>
    </lineage>
</organism>